<feature type="chain" id="PRO_5021288981" evidence="11">
    <location>
        <begin position="24"/>
        <end position="698"/>
    </location>
</feature>
<evidence type="ECO:0000256" key="4">
    <source>
        <dbReference type="ARBA" id="ARBA00022692"/>
    </source>
</evidence>
<evidence type="ECO:0000256" key="11">
    <source>
        <dbReference type="SAM" id="SignalP"/>
    </source>
</evidence>
<evidence type="ECO:0000256" key="8">
    <source>
        <dbReference type="PROSITE-ProRule" id="PRU01360"/>
    </source>
</evidence>
<organism evidence="14 15">
    <name type="scientific">Emcibacter nanhaiensis</name>
    <dbReference type="NCBI Taxonomy" id="1505037"/>
    <lineage>
        <taxon>Bacteria</taxon>
        <taxon>Pseudomonadati</taxon>
        <taxon>Pseudomonadota</taxon>
        <taxon>Alphaproteobacteria</taxon>
        <taxon>Emcibacterales</taxon>
        <taxon>Emcibacteraceae</taxon>
        <taxon>Emcibacter</taxon>
    </lineage>
</organism>
<evidence type="ECO:0000259" key="12">
    <source>
        <dbReference type="Pfam" id="PF00593"/>
    </source>
</evidence>
<dbReference type="Gene3D" id="2.170.130.10">
    <property type="entry name" value="TonB-dependent receptor, plug domain"/>
    <property type="match status" value="1"/>
</dbReference>
<name>A0A501PPF4_9PROT</name>
<dbReference type="Gene3D" id="2.40.170.20">
    <property type="entry name" value="TonB-dependent receptor, beta-barrel domain"/>
    <property type="match status" value="1"/>
</dbReference>
<dbReference type="PANTHER" id="PTHR30069">
    <property type="entry name" value="TONB-DEPENDENT OUTER MEMBRANE RECEPTOR"/>
    <property type="match status" value="1"/>
</dbReference>
<comment type="caution">
    <text evidence="14">The sequence shown here is derived from an EMBL/GenBank/DDBJ whole genome shotgun (WGS) entry which is preliminary data.</text>
</comment>
<evidence type="ECO:0000256" key="5">
    <source>
        <dbReference type="ARBA" id="ARBA00023077"/>
    </source>
</evidence>
<dbReference type="CDD" id="cd01347">
    <property type="entry name" value="ligand_gated_channel"/>
    <property type="match status" value="1"/>
</dbReference>
<protein>
    <submittedName>
        <fullName evidence="14">TonB-dependent receptor</fullName>
    </submittedName>
</protein>
<evidence type="ECO:0000256" key="9">
    <source>
        <dbReference type="RuleBase" id="RU003357"/>
    </source>
</evidence>
<keyword evidence="4 8" id="KW-0812">Transmembrane</keyword>
<evidence type="ECO:0000313" key="15">
    <source>
        <dbReference type="Proteomes" id="UP000319148"/>
    </source>
</evidence>
<feature type="domain" description="TonB-dependent receptor-like beta-barrel" evidence="12">
    <location>
        <begin position="334"/>
        <end position="667"/>
    </location>
</feature>
<feature type="compositionally biased region" description="Basic and acidic residues" evidence="10">
    <location>
        <begin position="300"/>
        <end position="309"/>
    </location>
</feature>
<keyword evidence="2 8" id="KW-0813">Transport</keyword>
<dbReference type="EMBL" id="VFIY01000005">
    <property type="protein sequence ID" value="TPD61651.1"/>
    <property type="molecule type" value="Genomic_DNA"/>
</dbReference>
<evidence type="ECO:0000313" key="14">
    <source>
        <dbReference type="EMBL" id="TPD61651.1"/>
    </source>
</evidence>
<sequence length="698" mass="76413">MSMLSSSRLICLLFAVSATPAFADPASTDTDQAHHHGHEMEEIFSTASPHAKSQMDVLQGSSLVTEEQLDKMMAATIGETLSGVPGVHSTFFGPGASRPVIRGLGGDRIRMLTNGIGTIDAANTSPDHAVAGDPLTARRVEVLKGASTLIYGNNAIGGVVNIIDDRIPTVVPDDGLDGRSRLSYGTVADDFSAGGALTFGLSEQLAGHVNGYYRDAGDYDIPGSAESEALHEAEGHDEHEEEEAAEGTVENSSLENKGGAFGLSWIGDDAMLGASVSYSKSNYGVPAGHVHEEEEEGDGEGDHEHEEEGPVRIDLEQVRFDLKGESDVDFAIFQQAKLRFGYGDYEHKELEGGETGTVFKNKGWEGRLELIQKEQGNWHGSMGIHLRSRDFQAIGDEAFVPPTDTFQWGVFAVEELELDPVTIDMGARFDHQKTDNNGLGISRAFDTVSLSAGAAYHLAEDSLIGINVSRAERAPTAEELFSNGPHIATGAFEVGDSSLTTEKGTTAEISFKHQDDRLSATLNLYHTWYNDFIYEVETGEEEDGLEVFQFRQQDATFWGFEAEASYVIWKQDDKSITFDAMADYVRAKLDDDLGDLPRIPPFRFGFGADYASDYIDARAEVRFVSEQDKISEHELPTEGYTEVNLEASWKPMGEEEDLALTLQVQNLTNEERRLHTSFLKDVLPLPGRNFRFSVNYGF</sequence>
<dbReference type="GO" id="GO:0044718">
    <property type="term" value="P:siderophore transmembrane transport"/>
    <property type="evidence" value="ECO:0007669"/>
    <property type="project" value="TreeGrafter"/>
</dbReference>
<accession>A0A501PPF4</accession>
<keyword evidence="6 8" id="KW-0472">Membrane</keyword>
<evidence type="ECO:0000256" key="3">
    <source>
        <dbReference type="ARBA" id="ARBA00022452"/>
    </source>
</evidence>
<dbReference type="InterPro" id="IPR039426">
    <property type="entry name" value="TonB-dep_rcpt-like"/>
</dbReference>
<gene>
    <name evidence="14" type="ORF">FIV46_05425</name>
</gene>
<dbReference type="RefSeq" id="WP_139939185.1">
    <property type="nucleotide sequence ID" value="NZ_JBHSYP010000003.1"/>
</dbReference>
<dbReference type="InterPro" id="IPR036942">
    <property type="entry name" value="Beta-barrel_TonB_sf"/>
</dbReference>
<feature type="region of interest" description="Disordered" evidence="10">
    <location>
        <begin position="288"/>
        <end position="309"/>
    </location>
</feature>
<keyword evidence="3 8" id="KW-1134">Transmembrane beta strand</keyword>
<dbReference type="Pfam" id="PF00593">
    <property type="entry name" value="TonB_dep_Rec_b-barrel"/>
    <property type="match status" value="1"/>
</dbReference>
<dbReference type="InterPro" id="IPR012910">
    <property type="entry name" value="Plug_dom"/>
</dbReference>
<keyword evidence="7 8" id="KW-0998">Cell outer membrane</keyword>
<dbReference type="OrthoDB" id="9795928at2"/>
<evidence type="ECO:0000256" key="2">
    <source>
        <dbReference type="ARBA" id="ARBA00022448"/>
    </source>
</evidence>
<keyword evidence="5 9" id="KW-0798">TonB box</keyword>
<evidence type="ECO:0000256" key="10">
    <source>
        <dbReference type="SAM" id="MobiDB-lite"/>
    </source>
</evidence>
<feature type="compositionally biased region" description="Basic and acidic residues" evidence="10">
    <location>
        <begin position="228"/>
        <end position="238"/>
    </location>
</feature>
<feature type="signal peptide" evidence="11">
    <location>
        <begin position="1"/>
        <end position="23"/>
    </location>
</feature>
<dbReference type="SUPFAM" id="SSF56935">
    <property type="entry name" value="Porins"/>
    <property type="match status" value="1"/>
</dbReference>
<dbReference type="Proteomes" id="UP000319148">
    <property type="component" value="Unassembled WGS sequence"/>
</dbReference>
<dbReference type="AlphaFoldDB" id="A0A501PPF4"/>
<dbReference type="PROSITE" id="PS52016">
    <property type="entry name" value="TONB_DEPENDENT_REC_3"/>
    <property type="match status" value="1"/>
</dbReference>
<proteinExistence type="inferred from homology"/>
<evidence type="ECO:0000256" key="6">
    <source>
        <dbReference type="ARBA" id="ARBA00023136"/>
    </source>
</evidence>
<keyword evidence="14" id="KW-0675">Receptor</keyword>
<evidence type="ECO:0000256" key="1">
    <source>
        <dbReference type="ARBA" id="ARBA00004571"/>
    </source>
</evidence>
<feature type="domain" description="TonB-dependent receptor plug" evidence="13">
    <location>
        <begin position="54"/>
        <end position="159"/>
    </location>
</feature>
<keyword evidence="11" id="KW-0732">Signal</keyword>
<comment type="similarity">
    <text evidence="8 9">Belongs to the TonB-dependent receptor family.</text>
</comment>
<reference evidence="15" key="1">
    <citation type="submission" date="2019-06" db="EMBL/GenBank/DDBJ databases">
        <title>The complete genome of Emcibacter congregatus ZYLT.</title>
        <authorList>
            <person name="Zhao Z."/>
        </authorList>
    </citation>
    <scope>NUCLEOTIDE SEQUENCE [LARGE SCALE GENOMIC DNA]</scope>
    <source>
        <strain evidence="15">MCCC 1A06723</strain>
    </source>
</reference>
<keyword evidence="15" id="KW-1185">Reference proteome</keyword>
<evidence type="ECO:0000256" key="7">
    <source>
        <dbReference type="ARBA" id="ARBA00023237"/>
    </source>
</evidence>
<dbReference type="GO" id="GO:0015344">
    <property type="term" value="F:siderophore uptake transmembrane transporter activity"/>
    <property type="evidence" value="ECO:0007669"/>
    <property type="project" value="TreeGrafter"/>
</dbReference>
<dbReference type="Pfam" id="PF07715">
    <property type="entry name" value="Plug"/>
    <property type="match status" value="1"/>
</dbReference>
<comment type="subcellular location">
    <subcellularLocation>
        <location evidence="1 8">Cell outer membrane</location>
        <topology evidence="1 8">Multi-pass membrane protein</topology>
    </subcellularLocation>
</comment>
<dbReference type="InterPro" id="IPR000531">
    <property type="entry name" value="Beta-barrel_TonB"/>
</dbReference>
<dbReference type="PANTHER" id="PTHR30069:SF40">
    <property type="entry name" value="TONB-DEPENDENT RECEPTOR NMB0964-RELATED"/>
    <property type="match status" value="1"/>
</dbReference>
<evidence type="ECO:0000259" key="13">
    <source>
        <dbReference type="Pfam" id="PF07715"/>
    </source>
</evidence>
<dbReference type="InterPro" id="IPR037066">
    <property type="entry name" value="Plug_dom_sf"/>
</dbReference>
<dbReference type="GO" id="GO:0009279">
    <property type="term" value="C:cell outer membrane"/>
    <property type="evidence" value="ECO:0007669"/>
    <property type="project" value="UniProtKB-SubCell"/>
</dbReference>
<feature type="region of interest" description="Disordered" evidence="10">
    <location>
        <begin position="227"/>
        <end position="255"/>
    </location>
</feature>